<organism evidence="1 2">
    <name type="scientific">Gynuella sunshinyii YC6258</name>
    <dbReference type="NCBI Taxonomy" id="1445510"/>
    <lineage>
        <taxon>Bacteria</taxon>
        <taxon>Pseudomonadati</taxon>
        <taxon>Pseudomonadota</taxon>
        <taxon>Gammaproteobacteria</taxon>
        <taxon>Oceanospirillales</taxon>
        <taxon>Saccharospirillaceae</taxon>
        <taxon>Gynuella</taxon>
    </lineage>
</organism>
<dbReference type="AlphaFoldDB" id="A0A0C5VPT7"/>
<dbReference type="HOGENOM" id="CLU_3270788_0_0_6"/>
<dbReference type="KEGG" id="gsn:YC6258_03417"/>
<protein>
    <submittedName>
        <fullName evidence="1">Uncharacterized protein</fullName>
    </submittedName>
</protein>
<dbReference type="Proteomes" id="UP000032266">
    <property type="component" value="Chromosome"/>
</dbReference>
<gene>
    <name evidence="1" type="ORF">YC6258_03417</name>
</gene>
<evidence type="ECO:0000313" key="2">
    <source>
        <dbReference type="Proteomes" id="UP000032266"/>
    </source>
</evidence>
<dbReference type="STRING" id="1445510.YC6258_03417"/>
<keyword evidence="2" id="KW-1185">Reference proteome</keyword>
<evidence type="ECO:0000313" key="1">
    <source>
        <dbReference type="EMBL" id="AJQ95453.1"/>
    </source>
</evidence>
<reference evidence="1 2" key="1">
    <citation type="submission" date="2014-01" db="EMBL/GenBank/DDBJ databases">
        <title>Full genme sequencing of cellulolytic bacterium Gynuella sunshinyii YC6258T gen. nov., sp. nov.</title>
        <authorList>
            <person name="Khan H."/>
            <person name="Chung E.J."/>
            <person name="Chung Y.R."/>
        </authorList>
    </citation>
    <scope>NUCLEOTIDE SEQUENCE [LARGE SCALE GENOMIC DNA]</scope>
    <source>
        <strain evidence="1 2">YC6258</strain>
    </source>
</reference>
<sequence length="41" mass="4743">MLLPCFVDSEIMKNHTDIVAAQENAKMILKCDFVYKNNIKI</sequence>
<name>A0A0C5VPT7_9GAMM</name>
<accession>A0A0C5VPT7</accession>
<proteinExistence type="predicted"/>
<dbReference type="EMBL" id="CP007142">
    <property type="protein sequence ID" value="AJQ95453.1"/>
    <property type="molecule type" value="Genomic_DNA"/>
</dbReference>